<sequence length="170" mass="18160">MSAAAGAFRRFLNSETGPKTVHFWAPTLKWSLVFAGLSDLRRPVETVSGTQNLSLMATALIWTRWSFVIRPKNMLLASVNFFLGCTAGYQLTRITRFRLAEGDSLPQLADYLINGPRKAVSGGEDGHSGSSNGPNSSASGGDALDRDDDRIHKVQGGNVGRGTLGHGSPA</sequence>
<evidence type="ECO:0000256" key="1">
    <source>
        <dbReference type="ARBA" id="ARBA00004448"/>
    </source>
</evidence>
<feature type="compositionally biased region" description="Low complexity" evidence="10">
    <location>
        <begin position="128"/>
        <end position="141"/>
    </location>
</feature>
<evidence type="ECO:0000256" key="5">
    <source>
        <dbReference type="ARBA" id="ARBA00022792"/>
    </source>
</evidence>
<evidence type="ECO:0000313" key="11">
    <source>
        <dbReference type="EMBL" id="SCU90153.1"/>
    </source>
</evidence>
<evidence type="ECO:0000313" key="12">
    <source>
        <dbReference type="Proteomes" id="UP000191024"/>
    </source>
</evidence>
<evidence type="ECO:0000256" key="3">
    <source>
        <dbReference type="ARBA" id="ARBA00022448"/>
    </source>
</evidence>
<dbReference type="GO" id="GO:0006850">
    <property type="term" value="P:pyruvate import into mitochondria"/>
    <property type="evidence" value="ECO:0007669"/>
    <property type="project" value="InterPro"/>
</dbReference>
<evidence type="ECO:0000256" key="8">
    <source>
        <dbReference type="ARBA" id="ARBA00023136"/>
    </source>
</evidence>
<organism evidence="11 12">
    <name type="scientific">Lachancea mirantina</name>
    <dbReference type="NCBI Taxonomy" id="1230905"/>
    <lineage>
        <taxon>Eukaryota</taxon>
        <taxon>Fungi</taxon>
        <taxon>Dikarya</taxon>
        <taxon>Ascomycota</taxon>
        <taxon>Saccharomycotina</taxon>
        <taxon>Saccharomycetes</taxon>
        <taxon>Saccharomycetales</taxon>
        <taxon>Saccharomycetaceae</taxon>
        <taxon>Lachancea</taxon>
    </lineage>
</organism>
<dbReference type="OrthoDB" id="869189at2759"/>
<accession>A0A1G4JI96</accession>
<dbReference type="Pfam" id="PF03650">
    <property type="entry name" value="MPC"/>
    <property type="match status" value="1"/>
</dbReference>
<reference evidence="11 12" key="1">
    <citation type="submission" date="2016-03" db="EMBL/GenBank/DDBJ databases">
        <authorList>
            <person name="Devillers H."/>
        </authorList>
    </citation>
    <scope>NUCLEOTIDE SEQUENCE [LARGE SCALE GENOMIC DNA]</scope>
    <source>
        <strain evidence="11">CBS 11717</strain>
    </source>
</reference>
<evidence type="ECO:0000256" key="4">
    <source>
        <dbReference type="ARBA" id="ARBA00022692"/>
    </source>
</evidence>
<evidence type="ECO:0000256" key="2">
    <source>
        <dbReference type="ARBA" id="ARBA00006416"/>
    </source>
</evidence>
<proteinExistence type="inferred from homology"/>
<name>A0A1G4JI96_9SACH</name>
<gene>
    <name evidence="11" type="ORF">LAMI_0E00826G</name>
</gene>
<evidence type="ECO:0000256" key="10">
    <source>
        <dbReference type="SAM" id="MobiDB-lite"/>
    </source>
</evidence>
<dbReference type="GO" id="GO:0005743">
    <property type="term" value="C:mitochondrial inner membrane"/>
    <property type="evidence" value="ECO:0007669"/>
    <property type="project" value="UniProtKB-SubCell"/>
</dbReference>
<feature type="compositionally biased region" description="Basic and acidic residues" evidence="10">
    <location>
        <begin position="143"/>
        <end position="152"/>
    </location>
</feature>
<keyword evidence="4" id="KW-0812">Transmembrane</keyword>
<keyword evidence="6" id="KW-1133">Transmembrane helix</keyword>
<dbReference type="AlphaFoldDB" id="A0A1G4JI96"/>
<dbReference type="InterPro" id="IPR005336">
    <property type="entry name" value="MPC"/>
</dbReference>
<comment type="function">
    <text evidence="9">Mediates the uptake of pyruvate into mitochondria.</text>
</comment>
<protein>
    <recommendedName>
        <fullName evidence="9">Mitochondrial pyruvate carrier</fullName>
    </recommendedName>
</protein>
<keyword evidence="3 9" id="KW-0813">Transport</keyword>
<keyword evidence="8" id="KW-0472">Membrane</keyword>
<evidence type="ECO:0000256" key="7">
    <source>
        <dbReference type="ARBA" id="ARBA00023128"/>
    </source>
</evidence>
<dbReference type="EMBL" id="LT598465">
    <property type="protein sequence ID" value="SCU90153.1"/>
    <property type="molecule type" value="Genomic_DNA"/>
</dbReference>
<evidence type="ECO:0000256" key="9">
    <source>
        <dbReference type="RuleBase" id="RU363100"/>
    </source>
</evidence>
<keyword evidence="12" id="KW-1185">Reference proteome</keyword>
<dbReference type="STRING" id="1230905.A0A1G4JI96"/>
<keyword evidence="7 9" id="KW-0496">Mitochondrion</keyword>
<keyword evidence="5 9" id="KW-0999">Mitochondrion inner membrane</keyword>
<comment type="subcellular location">
    <subcellularLocation>
        <location evidence="1 9">Mitochondrion inner membrane</location>
        <topology evidence="1 9">Multi-pass membrane protein</topology>
    </subcellularLocation>
</comment>
<feature type="region of interest" description="Disordered" evidence="10">
    <location>
        <begin position="119"/>
        <end position="170"/>
    </location>
</feature>
<comment type="similarity">
    <text evidence="2 9">Belongs to the mitochondrial pyruvate carrier (MPC) (TC 2.A.105) family.</text>
</comment>
<evidence type="ECO:0000256" key="6">
    <source>
        <dbReference type="ARBA" id="ARBA00022989"/>
    </source>
</evidence>
<dbReference type="PANTHER" id="PTHR14154">
    <property type="entry name" value="UPF0041 BRAIN PROTEIN 44-RELATED"/>
    <property type="match status" value="1"/>
</dbReference>
<feature type="compositionally biased region" description="Gly residues" evidence="10">
    <location>
        <begin position="157"/>
        <end position="170"/>
    </location>
</feature>
<dbReference type="Proteomes" id="UP000191024">
    <property type="component" value="Chromosome E"/>
</dbReference>